<organism evidence="2">
    <name type="scientific">Bichromomyia olmeca</name>
    <dbReference type="NCBI Taxonomy" id="715919"/>
    <lineage>
        <taxon>Eukaryota</taxon>
        <taxon>Metazoa</taxon>
        <taxon>Ecdysozoa</taxon>
        <taxon>Arthropoda</taxon>
        <taxon>Hexapoda</taxon>
        <taxon>Insecta</taxon>
        <taxon>Pterygota</taxon>
        <taxon>Neoptera</taxon>
        <taxon>Endopterygota</taxon>
        <taxon>Diptera</taxon>
        <taxon>Nematocera</taxon>
        <taxon>Psychodoidea</taxon>
        <taxon>Psychodidae</taxon>
        <taxon>Bichromomyia</taxon>
    </lineage>
</organism>
<feature type="chain" id="PRO_5008531008" evidence="1">
    <location>
        <begin position="23"/>
        <end position="127"/>
    </location>
</feature>
<name>A0A1B1V3F5_9DIPT</name>
<reference evidence="2" key="1">
    <citation type="journal article" date="2016" name="PLoS Negl. Trop. Dis.">
        <title>Molecular Diversity between Salivary Proteins from New World and Old World Sand Flies with Emphasis on Bichromomyia olmeca, the Sand Fly Vector of Leishmania mexicana in Mesoamerica.</title>
        <authorList>
            <person name="Abdeladhim M."/>
            <person name="V Coutinho-Abreu I."/>
            <person name="Townsend S."/>
            <person name="Pasos-Pinto S."/>
            <person name="Sanchez L."/>
            <person name="Rasouli M."/>
            <person name="B Guimaraes-Costa A."/>
            <person name="Aslan H."/>
            <person name="Francischetti I.M."/>
            <person name="Oliveira F."/>
            <person name="Becker I."/>
            <person name="Kamhawi S."/>
            <person name="Ribeiro J.M."/>
            <person name="Jochim R.C."/>
            <person name="Valenzuela J.G."/>
        </authorList>
    </citation>
    <scope>NUCLEOTIDE SEQUENCE</scope>
    <source>
        <tissue evidence="2">Salivary gland</tissue>
    </source>
</reference>
<dbReference type="AlphaFoldDB" id="A0A1B1V3F5"/>
<dbReference type="EMBL" id="KX011364">
    <property type="protein sequence ID" value="ANW11443.1"/>
    <property type="molecule type" value="mRNA"/>
</dbReference>
<sequence length="127" mass="14191">MNYMSFIICFLLATFVVKQGQALSPQRSEVLPKDREDCIVSLMTPMSETCKKDIDDKPINNGKETYIKCKTSENAGSEYTFYDCFNVNVFVSPPSVRPEPITYSAEAQVSYALVKKHYASQVAAGLV</sequence>
<keyword evidence="1" id="KW-0732">Signal</keyword>
<evidence type="ECO:0000313" key="2">
    <source>
        <dbReference type="EMBL" id="ANW11443.1"/>
    </source>
</evidence>
<protein>
    <submittedName>
        <fullName evidence="2">Lol14.2a</fullName>
    </submittedName>
</protein>
<proteinExistence type="evidence at transcript level"/>
<accession>A0A1B1V3F5</accession>
<evidence type="ECO:0000256" key="1">
    <source>
        <dbReference type="SAM" id="SignalP"/>
    </source>
</evidence>
<feature type="signal peptide" evidence="1">
    <location>
        <begin position="1"/>
        <end position="22"/>
    </location>
</feature>